<gene>
    <name evidence="1" type="ORF">U5817_09565</name>
    <name evidence="2" type="ORF">U5817_09915</name>
</gene>
<sequence length="54" mass="6165">MNGTSYRASMRDLCAEPRYCSQCRKTKPRKGGKVLGIENNRERWICADCAKVRG</sequence>
<dbReference type="EMBL" id="CP141259">
    <property type="protein sequence ID" value="WRL48342.1"/>
    <property type="molecule type" value="Genomic_DNA"/>
</dbReference>
<dbReference type="RefSeq" id="WP_407280589.1">
    <property type="nucleotide sequence ID" value="NZ_CP141259.1"/>
</dbReference>
<dbReference type="EMBL" id="CP141259">
    <property type="protein sequence ID" value="WRL48272.1"/>
    <property type="molecule type" value="Genomic_DNA"/>
</dbReference>
<protein>
    <submittedName>
        <fullName evidence="1">Uncharacterized protein</fullName>
    </submittedName>
</protein>
<keyword evidence="3" id="KW-1185">Reference proteome</keyword>
<evidence type="ECO:0000313" key="2">
    <source>
        <dbReference type="EMBL" id="WRL48342.1"/>
    </source>
</evidence>
<evidence type="ECO:0000313" key="1">
    <source>
        <dbReference type="EMBL" id="WRL48272.1"/>
    </source>
</evidence>
<reference evidence="1 3" key="1">
    <citation type="submission" date="2023-12" db="EMBL/GenBank/DDBJ databases">
        <title>A. evansii MAY27, complete genome.</title>
        <authorList>
            <person name="Wang Y."/>
        </authorList>
    </citation>
    <scope>NUCLEOTIDE SEQUENCE [LARGE SCALE GENOMIC DNA]</scope>
    <source>
        <strain evidence="1 3">MAY27</strain>
    </source>
</reference>
<proteinExistence type="predicted"/>
<evidence type="ECO:0000313" key="3">
    <source>
        <dbReference type="Proteomes" id="UP001626593"/>
    </source>
</evidence>
<dbReference type="Proteomes" id="UP001626593">
    <property type="component" value="Chromosome"/>
</dbReference>
<name>A0ABZ1AQX9_AROEV</name>
<accession>A0ABZ1AQX9</accession>
<organism evidence="1 3">
    <name type="scientific">Aromatoleum evansii</name>
    <name type="common">Azoarcus evansii</name>
    <dbReference type="NCBI Taxonomy" id="59406"/>
    <lineage>
        <taxon>Bacteria</taxon>
        <taxon>Pseudomonadati</taxon>
        <taxon>Pseudomonadota</taxon>
        <taxon>Betaproteobacteria</taxon>
        <taxon>Rhodocyclales</taxon>
        <taxon>Rhodocyclaceae</taxon>
        <taxon>Aromatoleum</taxon>
    </lineage>
</organism>